<dbReference type="InterPro" id="IPR024570">
    <property type="entry name" value="Murein_transglycosylaseC_N"/>
</dbReference>
<dbReference type="PANTHER" id="PTHR37423:SF2">
    <property type="entry name" value="MEMBRANE-BOUND LYTIC MUREIN TRANSGLYCOSYLASE C"/>
    <property type="match status" value="1"/>
</dbReference>
<dbReference type="InterPro" id="IPR023346">
    <property type="entry name" value="Lysozyme-like_dom_sf"/>
</dbReference>
<name>A0A382E8A0_9ZZZZ</name>
<dbReference type="Pfam" id="PF11873">
    <property type="entry name" value="Mltc_N"/>
    <property type="match status" value="1"/>
</dbReference>
<feature type="domain" description="Murein transglycosylase-C N-terminal" evidence="2">
    <location>
        <begin position="65"/>
        <end position="217"/>
    </location>
</feature>
<evidence type="ECO:0000313" key="3">
    <source>
        <dbReference type="EMBL" id="SVB46314.1"/>
    </source>
</evidence>
<reference evidence="3" key="1">
    <citation type="submission" date="2018-05" db="EMBL/GenBank/DDBJ databases">
        <authorList>
            <person name="Lanie J.A."/>
            <person name="Ng W.-L."/>
            <person name="Kazmierczak K.M."/>
            <person name="Andrzejewski T.M."/>
            <person name="Davidsen T.M."/>
            <person name="Wayne K.J."/>
            <person name="Tettelin H."/>
            <person name="Glass J.I."/>
            <person name="Rusch D."/>
            <person name="Podicherti R."/>
            <person name="Tsui H.-C.T."/>
            <person name="Winkler M.E."/>
        </authorList>
    </citation>
    <scope>NUCLEOTIDE SEQUENCE</scope>
</reference>
<evidence type="ECO:0008006" key="4">
    <source>
        <dbReference type="Google" id="ProtNLM"/>
    </source>
</evidence>
<proteinExistence type="predicted"/>
<dbReference type="EMBL" id="UINC01042966">
    <property type="protein sequence ID" value="SVB46314.1"/>
    <property type="molecule type" value="Genomic_DNA"/>
</dbReference>
<dbReference type="InterPro" id="IPR008258">
    <property type="entry name" value="Transglycosylase_SLT_dom_1"/>
</dbReference>
<organism evidence="3">
    <name type="scientific">marine metagenome</name>
    <dbReference type="NCBI Taxonomy" id="408172"/>
    <lineage>
        <taxon>unclassified sequences</taxon>
        <taxon>metagenomes</taxon>
        <taxon>ecological metagenomes</taxon>
    </lineage>
</organism>
<evidence type="ECO:0000259" key="1">
    <source>
        <dbReference type="Pfam" id="PF01464"/>
    </source>
</evidence>
<evidence type="ECO:0000259" key="2">
    <source>
        <dbReference type="Pfam" id="PF11873"/>
    </source>
</evidence>
<feature type="domain" description="Transglycosylase SLT" evidence="1">
    <location>
        <begin position="224"/>
        <end position="338"/>
    </location>
</feature>
<accession>A0A382E8A0</accession>
<dbReference type="GO" id="GO:0000270">
    <property type="term" value="P:peptidoglycan metabolic process"/>
    <property type="evidence" value="ECO:0007669"/>
    <property type="project" value="InterPro"/>
</dbReference>
<sequence length="390" mass="45141">MMKKYKSFSIYFMIAFLFDYSFIYSQDDFEKFLKQQTTDFEDMATAEVKELAAISKEFDAYTAEQERLYQNFKDEVEKKWDEFRFSTNKTYVDYDDDLSARASIDFDKGEMEVEVIVEEKKGVSKAELEKVAKDKLEKKIEKIITKPAEDKIAILADQVADSNGKKVTTKNAKSFSKEIVKIKKPVQQSFKSKDSVKRTKYTVKIKLLPNHLKTRADRYKDDVIREAHRHNLPPSLAFAVMHTESSFNPKARSHIPAYGLMQLVPKSGARDAYQYLYKKDKFVSGRYLYKPQNNIELGCAYLGKLRNVYFKGVTDDDRAYPCVISAYNTGPGNVARTFTGGTKLKPTIKKINEMSSGKVYLKLKSDLPHKETRDYLSRVTDRMAYYNSYN</sequence>
<dbReference type="CDD" id="cd16893">
    <property type="entry name" value="LT_MltC_MltE"/>
    <property type="match status" value="1"/>
</dbReference>
<dbReference type="Gene3D" id="1.10.530.10">
    <property type="match status" value="1"/>
</dbReference>
<dbReference type="PROSITE" id="PS00922">
    <property type="entry name" value="TRANSGLYCOSYLASE"/>
    <property type="match status" value="1"/>
</dbReference>
<dbReference type="SUPFAM" id="SSF53955">
    <property type="entry name" value="Lysozyme-like"/>
    <property type="match status" value="1"/>
</dbReference>
<dbReference type="GO" id="GO:0016020">
    <property type="term" value="C:membrane"/>
    <property type="evidence" value="ECO:0007669"/>
    <property type="project" value="InterPro"/>
</dbReference>
<dbReference type="AlphaFoldDB" id="A0A382E8A0"/>
<dbReference type="GO" id="GO:0008933">
    <property type="term" value="F:peptidoglycan lytic transglycosylase activity"/>
    <property type="evidence" value="ECO:0007669"/>
    <property type="project" value="InterPro"/>
</dbReference>
<dbReference type="Pfam" id="PF01464">
    <property type="entry name" value="SLT"/>
    <property type="match status" value="1"/>
</dbReference>
<gene>
    <name evidence="3" type="ORF">METZ01_LOCUS199168</name>
</gene>
<dbReference type="PANTHER" id="PTHR37423">
    <property type="entry name" value="SOLUBLE LYTIC MUREIN TRANSGLYCOSYLASE-RELATED"/>
    <property type="match status" value="1"/>
</dbReference>
<protein>
    <recommendedName>
        <fullName evidence="4">Transglycosylase SLT domain-containing protein</fullName>
    </recommendedName>
</protein>
<dbReference type="InterPro" id="IPR000189">
    <property type="entry name" value="Transglyc_AS"/>
</dbReference>